<dbReference type="NCBIfam" id="TIGR00229">
    <property type="entry name" value="sensory_box"/>
    <property type="match status" value="1"/>
</dbReference>
<evidence type="ECO:0000313" key="2">
    <source>
        <dbReference type="EMBL" id="QEF97997.1"/>
    </source>
</evidence>
<reference evidence="2 3" key="1">
    <citation type="submission" date="2019-02" db="EMBL/GenBank/DDBJ databases">
        <title>Planctomycetal bacteria perform biofilm scaping via a novel small molecule.</title>
        <authorList>
            <person name="Jeske O."/>
            <person name="Boedeker C."/>
            <person name="Wiegand S."/>
            <person name="Breitling P."/>
            <person name="Kallscheuer N."/>
            <person name="Jogler M."/>
            <person name="Rohde M."/>
            <person name="Petersen J."/>
            <person name="Medema M.H."/>
            <person name="Surup F."/>
            <person name="Jogler C."/>
        </authorList>
    </citation>
    <scope>NUCLEOTIDE SEQUENCE [LARGE SCALE GENOMIC DNA]</scope>
    <source>
        <strain evidence="2 3">Mal15</strain>
    </source>
</reference>
<accession>A0A5B9MFX0</accession>
<sequence length="163" mass="18854">MFFGRIADPRDVLRMFELTPDTFVFVKDEEGRFMAANRATCARCGASNESELIGSTDEKFLHPEIARSYREDDKRVFRTGKAIVNRLELFYDEQRRLDWFLTTKLPLRDQRGRVIGVMGMTRRAEQRTMHESVREVVAAVDFAREHCNHVSTTAEMADALCLS</sequence>
<dbReference type="InterPro" id="IPR013656">
    <property type="entry name" value="PAS_4"/>
</dbReference>
<dbReference type="InterPro" id="IPR000014">
    <property type="entry name" value="PAS"/>
</dbReference>
<proteinExistence type="predicted"/>
<gene>
    <name evidence="2" type="ORF">Mal15_20430</name>
</gene>
<dbReference type="KEGG" id="smam:Mal15_20430"/>
<dbReference type="AlphaFoldDB" id="A0A5B9MFX0"/>
<dbReference type="Proteomes" id="UP000321353">
    <property type="component" value="Chromosome"/>
</dbReference>
<dbReference type="SUPFAM" id="SSF55785">
    <property type="entry name" value="PYP-like sensor domain (PAS domain)"/>
    <property type="match status" value="1"/>
</dbReference>
<protein>
    <submittedName>
        <fullName evidence="2">Aerobic respiration control sensor protein ArcB</fullName>
    </submittedName>
</protein>
<feature type="domain" description="PAS fold-4" evidence="1">
    <location>
        <begin position="23"/>
        <end position="125"/>
    </location>
</feature>
<evidence type="ECO:0000313" key="3">
    <source>
        <dbReference type="Proteomes" id="UP000321353"/>
    </source>
</evidence>
<dbReference type="CDD" id="cd00130">
    <property type="entry name" value="PAS"/>
    <property type="match status" value="1"/>
</dbReference>
<name>A0A5B9MFX0_9BACT</name>
<organism evidence="2 3">
    <name type="scientific">Stieleria maiorica</name>
    <dbReference type="NCBI Taxonomy" id="2795974"/>
    <lineage>
        <taxon>Bacteria</taxon>
        <taxon>Pseudomonadati</taxon>
        <taxon>Planctomycetota</taxon>
        <taxon>Planctomycetia</taxon>
        <taxon>Pirellulales</taxon>
        <taxon>Pirellulaceae</taxon>
        <taxon>Stieleria</taxon>
    </lineage>
</organism>
<dbReference type="EMBL" id="CP036264">
    <property type="protein sequence ID" value="QEF97997.1"/>
    <property type="molecule type" value="Genomic_DNA"/>
</dbReference>
<dbReference type="Pfam" id="PF08448">
    <property type="entry name" value="PAS_4"/>
    <property type="match status" value="1"/>
</dbReference>
<evidence type="ECO:0000259" key="1">
    <source>
        <dbReference type="Pfam" id="PF08448"/>
    </source>
</evidence>
<dbReference type="InterPro" id="IPR035965">
    <property type="entry name" value="PAS-like_dom_sf"/>
</dbReference>
<keyword evidence="3" id="KW-1185">Reference proteome</keyword>
<dbReference type="Gene3D" id="3.30.450.20">
    <property type="entry name" value="PAS domain"/>
    <property type="match status" value="1"/>
</dbReference>